<reference evidence="2 3" key="1">
    <citation type="journal article" date="2016" name="Biochim. Biophys. Acta">
        <title>Characterization of red-shifted phycobilisomes isolated from the chlorophyll f-containing cyanobacterium Halomicronema hongdechloris.</title>
        <authorList>
            <person name="Li Y."/>
            <person name="Lin Y."/>
            <person name="Garvey C.J."/>
            <person name="Birch D."/>
            <person name="Corkery R.W."/>
            <person name="Loughlin P.C."/>
            <person name="Scheer H."/>
            <person name="Willows R.D."/>
            <person name="Chen M."/>
        </authorList>
    </citation>
    <scope>NUCLEOTIDE SEQUENCE [LARGE SCALE GENOMIC DNA]</scope>
    <source>
        <strain evidence="2 3">C2206</strain>
    </source>
</reference>
<dbReference type="Proteomes" id="UP000191901">
    <property type="component" value="Chromosome"/>
</dbReference>
<dbReference type="NCBIfam" id="NF041216">
    <property type="entry name" value="CU044_2847_fam"/>
    <property type="match status" value="1"/>
</dbReference>
<keyword evidence="3" id="KW-1185">Reference proteome</keyword>
<dbReference type="KEGG" id="hhg:XM38_001110"/>
<name>A0A1Z3HG07_9CYAN</name>
<accession>A0A1Z3HG07</accession>
<gene>
    <name evidence="2" type="ORF">XM38_001110</name>
</gene>
<proteinExistence type="predicted"/>
<feature type="domain" description="Trypsin-co-occurring" evidence="1">
    <location>
        <begin position="8"/>
        <end position="113"/>
    </location>
</feature>
<dbReference type="EMBL" id="CP021983">
    <property type="protein sequence ID" value="ASC69185.1"/>
    <property type="molecule type" value="Genomic_DNA"/>
</dbReference>
<dbReference type="InterPro" id="IPR045794">
    <property type="entry name" value="Trypco1"/>
</dbReference>
<sequence>MTQLVPLTLDDNTVIYVEATDDVAAPIQPVGSPEGPTRTSKGASDQVLRGFQAMQGTICAYTCYTLNAFRSMAGANVDKVILEFGIKIGGEAGVPYVTKGTAESNLKITVECSFPENS</sequence>
<protein>
    <recommendedName>
        <fullName evidence="1">Trypsin-co-occurring domain-containing protein</fullName>
    </recommendedName>
</protein>
<dbReference type="OrthoDB" id="428612at2"/>
<evidence type="ECO:0000313" key="2">
    <source>
        <dbReference type="EMBL" id="ASC69185.1"/>
    </source>
</evidence>
<evidence type="ECO:0000313" key="3">
    <source>
        <dbReference type="Proteomes" id="UP000191901"/>
    </source>
</evidence>
<dbReference type="Pfam" id="PF19493">
    <property type="entry name" value="Trypco1"/>
    <property type="match status" value="1"/>
</dbReference>
<evidence type="ECO:0000259" key="1">
    <source>
        <dbReference type="Pfam" id="PF19493"/>
    </source>
</evidence>
<organism evidence="2 3">
    <name type="scientific">Halomicronema hongdechloris C2206</name>
    <dbReference type="NCBI Taxonomy" id="1641165"/>
    <lineage>
        <taxon>Bacteria</taxon>
        <taxon>Bacillati</taxon>
        <taxon>Cyanobacteriota</taxon>
        <taxon>Cyanophyceae</taxon>
        <taxon>Nodosilineales</taxon>
        <taxon>Nodosilineaceae</taxon>
        <taxon>Halomicronema</taxon>
    </lineage>
</organism>
<dbReference type="AlphaFoldDB" id="A0A1Z3HG07"/>
<dbReference type="RefSeq" id="WP_080812363.1">
    <property type="nucleotide sequence ID" value="NZ_CP021983.2"/>
</dbReference>